<feature type="region of interest" description="Disordered" evidence="6">
    <location>
        <begin position="71"/>
        <end position="104"/>
    </location>
</feature>
<gene>
    <name evidence="8" type="ORF">Malapachy_0427</name>
</gene>
<evidence type="ECO:0000256" key="2">
    <source>
        <dbReference type="ARBA" id="ARBA00022723"/>
    </source>
</evidence>
<evidence type="ECO:0000256" key="1">
    <source>
        <dbReference type="ARBA" id="ARBA00004123"/>
    </source>
</evidence>
<dbReference type="GO" id="GO:0003723">
    <property type="term" value="F:RNA binding"/>
    <property type="evidence" value="ECO:0007669"/>
    <property type="project" value="TreeGrafter"/>
</dbReference>
<protein>
    <submittedName>
        <fullName evidence="8">Mads-box transcription factor-like protein</fullName>
    </submittedName>
</protein>
<evidence type="ECO:0000256" key="5">
    <source>
        <dbReference type="ARBA" id="ARBA00023242"/>
    </source>
</evidence>
<feature type="region of interest" description="Disordered" evidence="6">
    <location>
        <begin position="146"/>
        <end position="257"/>
    </location>
</feature>
<dbReference type="PANTHER" id="PTHR13173:SF10">
    <property type="entry name" value="WW DOMAIN-BINDING PROTEIN 4"/>
    <property type="match status" value="1"/>
</dbReference>
<evidence type="ECO:0000313" key="9">
    <source>
        <dbReference type="Proteomes" id="UP000037751"/>
    </source>
</evidence>
<accession>A0A0M8MSG8</accession>
<dbReference type="GO" id="GO:0008270">
    <property type="term" value="F:zinc ion binding"/>
    <property type="evidence" value="ECO:0007669"/>
    <property type="project" value="UniProtKB-KW"/>
</dbReference>
<dbReference type="InterPro" id="IPR036236">
    <property type="entry name" value="Znf_C2H2_sf"/>
</dbReference>
<dbReference type="GO" id="GO:0071011">
    <property type="term" value="C:precatalytic spliceosome"/>
    <property type="evidence" value="ECO:0007669"/>
    <property type="project" value="TreeGrafter"/>
</dbReference>
<dbReference type="PANTHER" id="PTHR13173">
    <property type="entry name" value="WW DOMAIN BINDING PROTEIN 4"/>
    <property type="match status" value="1"/>
</dbReference>
<sequence>MADVWISRKRWTCKYCNVTINDDIPSRRHHENGLRHKHNVERALRALHKENDAKRRAEVQAHMELLRIEKAASRDHRKHDRGSSSTASHPPTLSRPSAWTPTNNMASYTTAESLGVSGDEDAQWLAKRAKKKETVHIGEWETYTPTSATTSSLSSVSTAGPSVTSDRDEKRHFELTEKTLAEDEEDEEDEAPIVLKRPRTQPMEPVKKEEDETVPLPRLSTPPPINEEETPASDTNLFRKRKARSGTAKKIGSAGFV</sequence>
<evidence type="ECO:0000256" key="4">
    <source>
        <dbReference type="ARBA" id="ARBA00022833"/>
    </source>
</evidence>
<dbReference type="Gene3D" id="3.30.160.60">
    <property type="entry name" value="Classic Zinc Finger"/>
    <property type="match status" value="1"/>
</dbReference>
<dbReference type="GO" id="GO:0000398">
    <property type="term" value="P:mRNA splicing, via spliceosome"/>
    <property type="evidence" value="ECO:0007669"/>
    <property type="project" value="InterPro"/>
</dbReference>
<evidence type="ECO:0000256" key="3">
    <source>
        <dbReference type="ARBA" id="ARBA00022771"/>
    </source>
</evidence>
<evidence type="ECO:0000259" key="7">
    <source>
        <dbReference type="PROSITE" id="PS50171"/>
    </source>
</evidence>
<dbReference type="GeneID" id="28726822"/>
<reference evidence="8 9" key="1">
    <citation type="submission" date="2015-07" db="EMBL/GenBank/DDBJ databases">
        <title>Draft Genome Sequence of Malassezia furfur CBS1878 and Malassezia pachydermatis CBS1879.</title>
        <authorList>
            <person name="Triana S."/>
            <person name="Ohm R."/>
            <person name="Gonzalez A."/>
            <person name="DeCock H."/>
            <person name="Restrepo S."/>
            <person name="Celis A."/>
        </authorList>
    </citation>
    <scope>NUCLEOTIDE SEQUENCE [LARGE SCALE GENOMIC DNA]</scope>
    <source>
        <strain evidence="8 9">CBS 1879</strain>
    </source>
</reference>
<keyword evidence="5" id="KW-0539">Nucleus</keyword>
<keyword evidence="2" id="KW-0479">Metal-binding</keyword>
<dbReference type="STRING" id="77020.A0A0M8MSG8"/>
<dbReference type="EMBL" id="LGAV01000008">
    <property type="protein sequence ID" value="KOS12890.1"/>
    <property type="molecule type" value="Genomic_DNA"/>
</dbReference>
<organism evidence="8 9">
    <name type="scientific">Malassezia pachydermatis</name>
    <dbReference type="NCBI Taxonomy" id="77020"/>
    <lineage>
        <taxon>Eukaryota</taxon>
        <taxon>Fungi</taxon>
        <taxon>Dikarya</taxon>
        <taxon>Basidiomycota</taxon>
        <taxon>Ustilaginomycotina</taxon>
        <taxon>Malasseziomycetes</taxon>
        <taxon>Malasseziales</taxon>
        <taxon>Malasseziaceae</taxon>
        <taxon>Malassezia</taxon>
    </lineage>
</organism>
<dbReference type="InterPro" id="IPR003604">
    <property type="entry name" value="Matrin/U1-like-C_Znf_C2H2"/>
</dbReference>
<dbReference type="InterPro" id="IPR013085">
    <property type="entry name" value="U1-CZ_Znf_C2H2"/>
</dbReference>
<dbReference type="PROSITE" id="PS50171">
    <property type="entry name" value="ZF_MATRIN"/>
    <property type="match status" value="1"/>
</dbReference>
<evidence type="ECO:0000313" key="8">
    <source>
        <dbReference type="EMBL" id="KOS12890.1"/>
    </source>
</evidence>
<keyword evidence="3" id="KW-0863">Zinc-finger</keyword>
<comment type="subcellular location">
    <subcellularLocation>
        <location evidence="1">Nucleus</location>
    </subcellularLocation>
</comment>
<dbReference type="SUPFAM" id="SSF57667">
    <property type="entry name" value="beta-beta-alpha zinc fingers"/>
    <property type="match status" value="1"/>
</dbReference>
<dbReference type="Pfam" id="PF06220">
    <property type="entry name" value="zf-U1"/>
    <property type="match status" value="1"/>
</dbReference>
<dbReference type="VEuPathDB" id="FungiDB:Malapachy_0427"/>
<dbReference type="RefSeq" id="XP_017990522.1">
    <property type="nucleotide sequence ID" value="XM_018134947.1"/>
</dbReference>
<feature type="compositionally biased region" description="Low complexity" evidence="6">
    <location>
        <begin position="146"/>
        <end position="158"/>
    </location>
</feature>
<feature type="domain" description="Matrin-type" evidence="7">
    <location>
        <begin position="11"/>
        <end position="42"/>
    </location>
</feature>
<feature type="compositionally biased region" description="Acidic residues" evidence="6">
    <location>
        <begin position="182"/>
        <end position="191"/>
    </location>
</feature>
<feature type="compositionally biased region" description="Polar residues" evidence="6">
    <location>
        <begin position="83"/>
        <end position="104"/>
    </location>
</feature>
<dbReference type="InterPro" id="IPR000690">
    <property type="entry name" value="Matrin/U1-C_Znf_C2H2"/>
</dbReference>
<keyword evidence="4" id="KW-0862">Zinc</keyword>
<dbReference type="InterPro" id="IPR040023">
    <property type="entry name" value="WBP4"/>
</dbReference>
<dbReference type="SMART" id="SM00451">
    <property type="entry name" value="ZnF_U1"/>
    <property type="match status" value="1"/>
</dbReference>
<feature type="compositionally biased region" description="Basic and acidic residues" evidence="6">
    <location>
        <begin position="165"/>
        <end position="181"/>
    </location>
</feature>
<dbReference type="AlphaFoldDB" id="A0A0M8MSG8"/>
<proteinExistence type="predicted"/>
<comment type="caution">
    <text evidence="8">The sequence shown here is derived from an EMBL/GenBank/DDBJ whole genome shotgun (WGS) entry which is preliminary data.</text>
</comment>
<keyword evidence="9" id="KW-1185">Reference proteome</keyword>
<name>A0A0M8MSG8_9BASI</name>
<dbReference type="OrthoDB" id="191651at2759"/>
<evidence type="ECO:0000256" key="6">
    <source>
        <dbReference type="SAM" id="MobiDB-lite"/>
    </source>
</evidence>
<dbReference type="Proteomes" id="UP000037751">
    <property type="component" value="Unassembled WGS sequence"/>
</dbReference>